<dbReference type="GO" id="GO:0016757">
    <property type="term" value="F:glycosyltransferase activity"/>
    <property type="evidence" value="ECO:0007669"/>
    <property type="project" value="InterPro"/>
</dbReference>
<dbReference type="Proteomes" id="UP000460666">
    <property type="component" value="Unassembled WGS sequence"/>
</dbReference>
<dbReference type="PANTHER" id="PTHR46401:SF2">
    <property type="entry name" value="GLYCOSYLTRANSFERASE WBBK-RELATED"/>
    <property type="match status" value="1"/>
</dbReference>
<dbReference type="EMBL" id="VWCJ01000007">
    <property type="protein sequence ID" value="KAA4996835.1"/>
    <property type="molecule type" value="Genomic_DNA"/>
</dbReference>
<protein>
    <submittedName>
        <fullName evidence="4">Glycosyltransferase family 4 protein</fullName>
    </submittedName>
</protein>
<dbReference type="Pfam" id="PF00534">
    <property type="entry name" value="Glycos_transf_1"/>
    <property type="match status" value="1"/>
</dbReference>
<gene>
    <name evidence="4" type="ORF">F2Z89_12775</name>
    <name evidence="5" type="ORF">NXX45_17420</name>
</gene>
<feature type="domain" description="Glycosyl transferase family 1" evidence="2">
    <location>
        <begin position="184"/>
        <end position="330"/>
    </location>
</feature>
<evidence type="ECO:0000313" key="6">
    <source>
        <dbReference type="Proteomes" id="UP000460666"/>
    </source>
</evidence>
<sequence>MIKVVLDNIIFSLQRSGGISVVWSELLKRLQLGNLNFECLEYDVMSNINRRQLNLNSKSVQVRKKRFLSITRYFSPRVVKNEKFIFHSSYYRTCSNPNAINITTVHDFTYEYYYKGLKKRIHLWQKHRAISKSNFIICISENTKRDLLKFLPDINETKIRVIHNGVSDDYFPIKEREELELPFELETYMLFVGSREKYKNFELAVKAVACNRLKLVIVGAPLLAEELDFLQTELGQSNFMEMGRVSNEELNCLYNGAMALLYPSEYEGFGIPVLEAQRAGCPVIAYNASSIPEIIGDTPLLLDVLSIESITKCFNVLKIKKEREDIIYKGIENAKRFTWDRMYEQVIALYKEVWEKIKKK</sequence>
<dbReference type="GO" id="GO:0009103">
    <property type="term" value="P:lipopolysaccharide biosynthetic process"/>
    <property type="evidence" value="ECO:0007669"/>
    <property type="project" value="TreeGrafter"/>
</dbReference>
<dbReference type="Gene3D" id="3.40.50.2000">
    <property type="entry name" value="Glycogen Phosphorylase B"/>
    <property type="match status" value="2"/>
</dbReference>
<keyword evidence="1 4" id="KW-0808">Transferase</keyword>
<evidence type="ECO:0000313" key="4">
    <source>
        <dbReference type="EMBL" id="KAA4996835.1"/>
    </source>
</evidence>
<proteinExistence type="predicted"/>
<dbReference type="RefSeq" id="WP_008660480.1">
    <property type="nucleotide sequence ID" value="NZ_CABKOU010000002.1"/>
</dbReference>
<dbReference type="Proteomes" id="UP001060330">
    <property type="component" value="Chromosome"/>
</dbReference>
<evidence type="ECO:0000256" key="1">
    <source>
        <dbReference type="ARBA" id="ARBA00022679"/>
    </source>
</evidence>
<accession>A0A5C6HHX5</accession>
<evidence type="ECO:0000313" key="5">
    <source>
        <dbReference type="EMBL" id="UVR55487.1"/>
    </source>
</evidence>
<evidence type="ECO:0000259" key="2">
    <source>
        <dbReference type="Pfam" id="PF00534"/>
    </source>
</evidence>
<dbReference type="EMBL" id="CP103216">
    <property type="protein sequence ID" value="UVR55487.1"/>
    <property type="molecule type" value="Genomic_DNA"/>
</dbReference>
<organism evidence="4 6">
    <name type="scientific">Bacteroides fragilis</name>
    <dbReference type="NCBI Taxonomy" id="817"/>
    <lineage>
        <taxon>Bacteria</taxon>
        <taxon>Pseudomonadati</taxon>
        <taxon>Bacteroidota</taxon>
        <taxon>Bacteroidia</taxon>
        <taxon>Bacteroidales</taxon>
        <taxon>Bacteroidaceae</taxon>
        <taxon>Bacteroides</taxon>
    </lineage>
</organism>
<dbReference type="InterPro" id="IPR001296">
    <property type="entry name" value="Glyco_trans_1"/>
</dbReference>
<dbReference type="AlphaFoldDB" id="A0A5C6HHX5"/>
<dbReference type="InterPro" id="IPR028098">
    <property type="entry name" value="Glyco_trans_4-like_N"/>
</dbReference>
<dbReference type="Pfam" id="PF13439">
    <property type="entry name" value="Glyco_transf_4"/>
    <property type="match status" value="1"/>
</dbReference>
<dbReference type="PANTHER" id="PTHR46401">
    <property type="entry name" value="GLYCOSYLTRANSFERASE WBBK-RELATED"/>
    <property type="match status" value="1"/>
</dbReference>
<reference evidence="4 6" key="1">
    <citation type="journal article" date="2019" name="Nat. Med.">
        <title>A library of human gut bacterial isolates paired with longitudinal multiomics data enables mechanistic microbiome research.</title>
        <authorList>
            <person name="Poyet M."/>
            <person name="Groussin M."/>
            <person name="Gibbons S.M."/>
            <person name="Avila-Pacheco J."/>
            <person name="Jiang X."/>
            <person name="Kearney S.M."/>
            <person name="Perrotta A.R."/>
            <person name="Berdy B."/>
            <person name="Zhao S."/>
            <person name="Lieberman T.D."/>
            <person name="Swanson P.K."/>
            <person name="Smith M."/>
            <person name="Roesemann S."/>
            <person name="Alexander J.E."/>
            <person name="Rich S.A."/>
            <person name="Livny J."/>
            <person name="Vlamakis H."/>
            <person name="Clish C."/>
            <person name="Bullock K."/>
            <person name="Deik A."/>
            <person name="Scott J."/>
            <person name="Pierce K.A."/>
            <person name="Xavier R.J."/>
            <person name="Alm E.J."/>
        </authorList>
    </citation>
    <scope>NUCLEOTIDE SEQUENCE [LARGE SCALE GENOMIC DNA]</scope>
    <source>
        <strain evidence="4 6">BIOML-A46</strain>
    </source>
</reference>
<reference evidence="5" key="2">
    <citation type="submission" date="2022-08" db="EMBL/GenBank/DDBJ databases">
        <title>Genome Sequencing of Bacteroides fragilis Group Isolates with Nanopore Technology.</title>
        <authorList>
            <person name="Tisza M.J."/>
            <person name="Smith D."/>
            <person name="Dekker J.P."/>
        </authorList>
    </citation>
    <scope>NUCLEOTIDE SEQUENCE</scope>
    <source>
        <strain evidence="5">BFG-70</strain>
    </source>
</reference>
<name>A0A5C6HHX5_BACFG</name>
<dbReference type="CDD" id="cd03809">
    <property type="entry name" value="GT4_MtfB-like"/>
    <property type="match status" value="1"/>
</dbReference>
<feature type="domain" description="Glycosyltransferase subfamily 4-like N-terminal" evidence="3">
    <location>
        <begin position="75"/>
        <end position="169"/>
    </location>
</feature>
<dbReference type="SUPFAM" id="SSF53756">
    <property type="entry name" value="UDP-Glycosyltransferase/glycogen phosphorylase"/>
    <property type="match status" value="1"/>
</dbReference>
<evidence type="ECO:0000259" key="3">
    <source>
        <dbReference type="Pfam" id="PF13439"/>
    </source>
</evidence>